<organism evidence="1 2">
    <name type="scientific">Rhizobium miluonense</name>
    <dbReference type="NCBI Taxonomy" id="411945"/>
    <lineage>
        <taxon>Bacteria</taxon>
        <taxon>Pseudomonadati</taxon>
        <taxon>Pseudomonadota</taxon>
        <taxon>Alphaproteobacteria</taxon>
        <taxon>Hyphomicrobiales</taxon>
        <taxon>Rhizobiaceae</taxon>
        <taxon>Rhizobium/Agrobacterium group</taxon>
        <taxon>Rhizobium</taxon>
    </lineage>
</organism>
<name>A0A1C3UV84_9HYPH</name>
<accession>A0A1C3UV84</accession>
<dbReference type="AlphaFoldDB" id="A0A1C3UV84"/>
<reference evidence="2" key="1">
    <citation type="submission" date="2016-08" db="EMBL/GenBank/DDBJ databases">
        <authorList>
            <person name="Varghese N."/>
            <person name="Submissions Spin"/>
        </authorList>
    </citation>
    <scope>NUCLEOTIDE SEQUENCE [LARGE SCALE GENOMIC DNA]</scope>
    <source>
        <strain evidence="2">HAMBI 2971</strain>
    </source>
</reference>
<keyword evidence="2" id="KW-1185">Reference proteome</keyword>
<proteinExistence type="predicted"/>
<sequence>MDMPEFIVSTKSRFLSRAFFAAQHVAHRISKRRFRVVRAVAMLEIASFETI</sequence>
<dbReference type="EMBL" id="FMAH01000006">
    <property type="protein sequence ID" value="SCB19207.1"/>
    <property type="molecule type" value="Genomic_DNA"/>
</dbReference>
<evidence type="ECO:0000313" key="1">
    <source>
        <dbReference type="EMBL" id="SCB19207.1"/>
    </source>
</evidence>
<evidence type="ECO:0000313" key="2">
    <source>
        <dbReference type="Proteomes" id="UP000199435"/>
    </source>
</evidence>
<gene>
    <name evidence="1" type="ORF">GA0061102_100622</name>
</gene>
<dbReference type="STRING" id="411945.GA0061102_100622"/>
<dbReference type="Proteomes" id="UP000199435">
    <property type="component" value="Unassembled WGS sequence"/>
</dbReference>
<protein>
    <submittedName>
        <fullName evidence="1">Uncharacterized protein</fullName>
    </submittedName>
</protein>